<dbReference type="InterPro" id="IPR045867">
    <property type="entry name" value="DNA-dir_RpoC_beta_prime"/>
</dbReference>
<keyword evidence="6" id="KW-0804">Transcription</keyword>
<accession>A0A6C0IPX9</accession>
<organism evidence="8">
    <name type="scientific">viral metagenome</name>
    <dbReference type="NCBI Taxonomy" id="1070528"/>
    <lineage>
        <taxon>unclassified sequences</taxon>
        <taxon>metagenomes</taxon>
        <taxon>organismal metagenomes</taxon>
    </lineage>
</organism>
<dbReference type="InterPro" id="IPR044893">
    <property type="entry name" value="RNA_pol_Rpb1_clamp_domain"/>
</dbReference>
<dbReference type="InterPro" id="IPR007066">
    <property type="entry name" value="RNA_pol_Rpb1_3"/>
</dbReference>
<proteinExistence type="inferred from homology"/>
<dbReference type="InterPro" id="IPR007081">
    <property type="entry name" value="RNA_pol_Rpb1_5"/>
</dbReference>
<dbReference type="Gene3D" id="6.10.250.2940">
    <property type="match status" value="1"/>
</dbReference>
<evidence type="ECO:0000256" key="2">
    <source>
        <dbReference type="ARBA" id="ARBA00012418"/>
    </source>
</evidence>
<comment type="similarity">
    <text evidence="1">Belongs to the RNA polymerase beta' chain family.</text>
</comment>
<dbReference type="Pfam" id="PF00623">
    <property type="entry name" value="RNA_pol_Rpb1_2"/>
    <property type="match status" value="1"/>
</dbReference>
<feature type="domain" description="RNA polymerase N-terminal" evidence="7">
    <location>
        <begin position="225"/>
        <end position="528"/>
    </location>
</feature>
<evidence type="ECO:0000256" key="4">
    <source>
        <dbReference type="ARBA" id="ARBA00022679"/>
    </source>
</evidence>
<dbReference type="EMBL" id="MN740239">
    <property type="protein sequence ID" value="QHT95284.1"/>
    <property type="molecule type" value="Genomic_DNA"/>
</dbReference>
<protein>
    <recommendedName>
        <fullName evidence="2">DNA-directed RNA polymerase</fullName>
        <ecNumber evidence="2">2.7.7.6</ecNumber>
    </recommendedName>
</protein>
<dbReference type="Pfam" id="PF04997">
    <property type="entry name" value="RNA_pol_Rpb1_1"/>
    <property type="match status" value="1"/>
</dbReference>
<dbReference type="InterPro" id="IPR006592">
    <property type="entry name" value="RNA_pol_N"/>
</dbReference>
<dbReference type="EC" id="2.7.7.6" evidence="2"/>
<dbReference type="GO" id="GO:0006351">
    <property type="term" value="P:DNA-templated transcription"/>
    <property type="evidence" value="ECO:0007669"/>
    <property type="project" value="InterPro"/>
</dbReference>
<evidence type="ECO:0000259" key="7">
    <source>
        <dbReference type="SMART" id="SM00663"/>
    </source>
</evidence>
<dbReference type="Pfam" id="PF04990">
    <property type="entry name" value="RNA_pol_Rpb1_7"/>
    <property type="match status" value="1"/>
</dbReference>
<dbReference type="Pfam" id="PF05000">
    <property type="entry name" value="RNA_pol_Rpb1_4"/>
    <property type="match status" value="1"/>
</dbReference>
<dbReference type="PANTHER" id="PTHR19376:SF37">
    <property type="entry name" value="DNA-DIRECTED RNA POLYMERASE II SUBUNIT RPB1"/>
    <property type="match status" value="1"/>
</dbReference>
<dbReference type="InterPro" id="IPR038593">
    <property type="entry name" value="RNA_pol_Rpb1_7_sf"/>
</dbReference>
<evidence type="ECO:0000313" key="8">
    <source>
        <dbReference type="EMBL" id="QHT95284.1"/>
    </source>
</evidence>
<name>A0A6C0IPX9_9ZZZZ</name>
<dbReference type="Gene3D" id="1.10.132.30">
    <property type="match status" value="1"/>
</dbReference>
<dbReference type="Gene3D" id="3.30.1490.180">
    <property type="entry name" value="RNA polymerase ii"/>
    <property type="match status" value="1"/>
</dbReference>
<dbReference type="InterPro" id="IPR007073">
    <property type="entry name" value="RNA_pol_Rpb1_7"/>
</dbReference>
<dbReference type="InterPro" id="IPR000722">
    <property type="entry name" value="RNA_pol_asu"/>
</dbReference>
<dbReference type="Gene3D" id="3.30.1360.140">
    <property type="match status" value="1"/>
</dbReference>
<dbReference type="InterPro" id="IPR042102">
    <property type="entry name" value="RNA_pol_Rpb1_3_sf"/>
</dbReference>
<dbReference type="Gene3D" id="1.10.150.390">
    <property type="match status" value="1"/>
</dbReference>
<dbReference type="Pfam" id="PF04992">
    <property type="entry name" value="RNA_pol_Rpb1_6"/>
    <property type="match status" value="1"/>
</dbReference>
<evidence type="ECO:0000256" key="5">
    <source>
        <dbReference type="ARBA" id="ARBA00022695"/>
    </source>
</evidence>
<sequence>MSIIGSDKKNKLNTSRIIGLQFSVLSPDEIRNASVAEITSRDTYINNKPVIGGLFDPRMGVLEPGLICPTDGLNYMKTPGYFGHIELARPVFYIQFIETIKKILRCICIKCSKLKINKEKYKFALKMPSQKRWDYVFKLAQKIKRCGQDHEHGCGCKQPKKIYKQDLASIYAEWENNEGIIDENGENNKKPTIKLTPEAVLKLFKRISDEDVNFMGFSSLWSRPEWFVCQVLAVPPPAVRPSVKHDAQQRSEDDISHIIVNIIKANSTLSEKISKNAAEKVIEDWTTVLQYYIATMVDNKIPGVASVAQRSGRALKSIKERLVGKQGRVRGNLMGKRVDFSARSVIGPDPILKIGRLGVPIKIAKNITFPQVVNKRNKKFLQKLMENGPNKYPGANILEKKNGESISLRYVLRETQKLNEGDILHRHMLDGDPVLFNRQPSLHRMSMMCHRAQIMKKGATFRMNVADTKPYNADFDGDEMNMHGPQDEESQVELLTLASVPRQIISPASNQSIVGIFQDSLLGAHRFTRENINFDTRTAMNLLMYFDKPDTSLFKKNKPISSFDLLTQILPPMSLKFSNGLLKPEENTKKSNNIIEIKNGSYKRGHIDKGTLGAVSKGFLQRIFNDFGYKQSEDFIDNLQAIVTEYMKLSSYSVGISDLISNKQTNNLISQEINKKKKEVVELIQQLHIDSFENLTGKTNEVEFETKVNGILTKADEGARKIGRSNLDSDNRFVIMVNAGSKGSNINIAQMISCVGQQTVDGKRIPYGFDDRTLPHYTKFDDSPEARGFVENSFIQGLTPEEVYFHAMGGRTGLIDTAVKTSQTGYIQRRLIKGLEDLMVKYDMTVRNNKNKIIQFKYGDDSVVTTKCERQNYYLIDMTMEEIYAHYQMPSIDTISNINFTKKALSNIASEKQELISKTKQTILYMLDMREKIVKNVFNYNNETQVFLPVHFKRIIDNIKERLHIKKTFFVDITPLQTYKLVENAYHYLEEYCKDSKPSELFKVLWTYHLSPTHLLIKNHFNKNGVKLLLEELIHNYKKAIVHPGEMVGLIAAQSIGEPTTQMTLNTFHFAGVASKSNVTRGVPRIEEILSLSENPKQPSIEIRLKEEDELDQSKAQELKYKLEYTCLKDVTTSVSICFDPKLETTRIKEDEVLLRQFLAFEKLMEECGVEDEQKDTAFSKWIIRLELSREDMLEKGISMDDIHFAVKNSLKPTSAIKCVFSDFNSDKLVFRIRIQEFSKKIAQKKSSLDQTDDIYKLKLIQEQILNNIILRGIKGIPKVILRKKPNQLKYKDGNYKSHNVWVLDTVGSNLKDILACDFIDSSKTISNDIQEVYRTLGIEAARQCILNELKDGFDGQYINYHHMAMLCDRMTATKKMVSIFRHGINNDDIGPIAKASFEETPEMFLKAAKHAELDLMTGVSANIMCGQDGYYGTGAFQVLLDHRGFKNAEEKYIETHTNIDDALMTEDNYCAIPNIEIKDNLNINTTNDSGVIDDDYDIDF</sequence>
<keyword evidence="5" id="KW-0548">Nucleotidyltransferase</keyword>
<dbReference type="InterPro" id="IPR007083">
    <property type="entry name" value="RNA_pol_Rpb1_4"/>
</dbReference>
<dbReference type="Pfam" id="PF04983">
    <property type="entry name" value="RNA_pol_Rpb1_3"/>
    <property type="match status" value="1"/>
</dbReference>
<evidence type="ECO:0000256" key="6">
    <source>
        <dbReference type="ARBA" id="ARBA00023163"/>
    </source>
</evidence>
<dbReference type="Gene3D" id="4.10.860.120">
    <property type="entry name" value="RNA polymerase II, clamp domain"/>
    <property type="match status" value="1"/>
</dbReference>
<keyword evidence="4" id="KW-0808">Transferase</keyword>
<dbReference type="FunFam" id="2.40.40.20:FF:000019">
    <property type="entry name" value="DNA-directed RNA polymerase II subunit RPB1"/>
    <property type="match status" value="1"/>
</dbReference>
<evidence type="ECO:0000256" key="3">
    <source>
        <dbReference type="ARBA" id="ARBA00022478"/>
    </source>
</evidence>
<reference evidence="8" key="1">
    <citation type="journal article" date="2020" name="Nature">
        <title>Giant virus diversity and host interactions through global metagenomics.</title>
        <authorList>
            <person name="Schulz F."/>
            <person name="Roux S."/>
            <person name="Paez-Espino D."/>
            <person name="Jungbluth S."/>
            <person name="Walsh D.A."/>
            <person name="Denef V.J."/>
            <person name="McMahon K.D."/>
            <person name="Konstantinidis K.T."/>
            <person name="Eloe-Fadrosh E.A."/>
            <person name="Kyrpides N.C."/>
            <person name="Woyke T."/>
        </authorList>
    </citation>
    <scope>NUCLEOTIDE SEQUENCE</scope>
    <source>
        <strain evidence="8">GVMAG-M-3300024261-37</strain>
    </source>
</reference>
<dbReference type="NCBIfam" id="NF006336">
    <property type="entry name" value="PRK08566.1"/>
    <property type="match status" value="1"/>
</dbReference>
<dbReference type="Gene3D" id="6.20.50.80">
    <property type="match status" value="1"/>
</dbReference>
<dbReference type="InterPro" id="IPR007075">
    <property type="entry name" value="RNA_pol_Rpb1_6"/>
</dbReference>
<dbReference type="Pfam" id="PF04998">
    <property type="entry name" value="RNA_pol_Rpb1_5"/>
    <property type="match status" value="1"/>
</dbReference>
<evidence type="ECO:0000256" key="1">
    <source>
        <dbReference type="ARBA" id="ARBA00006460"/>
    </source>
</evidence>
<dbReference type="InterPro" id="IPR038120">
    <property type="entry name" value="Rpb1_funnel_sf"/>
</dbReference>
<dbReference type="SMART" id="SM00663">
    <property type="entry name" value="RPOLA_N"/>
    <property type="match status" value="1"/>
</dbReference>
<dbReference type="GO" id="GO:0003677">
    <property type="term" value="F:DNA binding"/>
    <property type="evidence" value="ECO:0007669"/>
    <property type="project" value="InterPro"/>
</dbReference>
<dbReference type="GO" id="GO:0003899">
    <property type="term" value="F:DNA-directed RNA polymerase activity"/>
    <property type="evidence" value="ECO:0007669"/>
    <property type="project" value="UniProtKB-EC"/>
</dbReference>
<dbReference type="SUPFAM" id="SSF64484">
    <property type="entry name" value="beta and beta-prime subunits of DNA dependent RNA-polymerase"/>
    <property type="match status" value="1"/>
</dbReference>
<keyword evidence="3" id="KW-0240">DNA-directed RNA polymerase</keyword>
<dbReference type="PANTHER" id="PTHR19376">
    <property type="entry name" value="DNA-DIRECTED RNA POLYMERASE"/>
    <property type="match status" value="1"/>
</dbReference>
<dbReference type="Gene3D" id="1.10.274.100">
    <property type="entry name" value="RNA polymerase Rpb1, domain 3"/>
    <property type="match status" value="1"/>
</dbReference>
<dbReference type="Gene3D" id="2.40.40.20">
    <property type="match status" value="1"/>
</dbReference>
<dbReference type="InterPro" id="IPR007080">
    <property type="entry name" value="RNA_pol_Rpb1_1"/>
</dbReference>
<dbReference type="GO" id="GO:0005665">
    <property type="term" value="C:RNA polymerase II, core complex"/>
    <property type="evidence" value="ECO:0007669"/>
    <property type="project" value="TreeGrafter"/>
</dbReference>